<dbReference type="Gene3D" id="3.40.50.300">
    <property type="entry name" value="P-loop containing nucleotide triphosphate hydrolases"/>
    <property type="match status" value="1"/>
</dbReference>
<keyword evidence="2" id="KW-0547">Nucleotide-binding</keyword>
<dbReference type="AlphaFoldDB" id="K1Q547"/>
<accession>K1Q547</accession>
<reference evidence="4" key="1">
    <citation type="journal article" date="2012" name="Nature">
        <title>The oyster genome reveals stress adaptation and complexity of shell formation.</title>
        <authorList>
            <person name="Zhang G."/>
            <person name="Fang X."/>
            <person name="Guo X."/>
            <person name="Li L."/>
            <person name="Luo R."/>
            <person name="Xu F."/>
            <person name="Yang P."/>
            <person name="Zhang L."/>
            <person name="Wang X."/>
            <person name="Qi H."/>
            <person name="Xiong Z."/>
            <person name="Que H."/>
            <person name="Xie Y."/>
            <person name="Holland P.W."/>
            <person name="Paps J."/>
            <person name="Zhu Y."/>
            <person name="Wu F."/>
            <person name="Chen Y."/>
            <person name="Wang J."/>
            <person name="Peng C."/>
            <person name="Meng J."/>
            <person name="Yang L."/>
            <person name="Liu J."/>
            <person name="Wen B."/>
            <person name="Zhang N."/>
            <person name="Huang Z."/>
            <person name="Zhu Q."/>
            <person name="Feng Y."/>
            <person name="Mount A."/>
            <person name="Hedgecock D."/>
            <person name="Xu Z."/>
            <person name="Liu Y."/>
            <person name="Domazet-Loso T."/>
            <person name="Du Y."/>
            <person name="Sun X."/>
            <person name="Zhang S."/>
            <person name="Liu B."/>
            <person name="Cheng P."/>
            <person name="Jiang X."/>
            <person name="Li J."/>
            <person name="Fan D."/>
            <person name="Wang W."/>
            <person name="Fu W."/>
            <person name="Wang T."/>
            <person name="Wang B."/>
            <person name="Zhang J."/>
            <person name="Peng Z."/>
            <person name="Li Y."/>
            <person name="Li N."/>
            <person name="Wang J."/>
            <person name="Chen M."/>
            <person name="He Y."/>
            <person name="Tan F."/>
            <person name="Song X."/>
            <person name="Zheng Q."/>
            <person name="Huang R."/>
            <person name="Yang H."/>
            <person name="Du X."/>
            <person name="Chen L."/>
            <person name="Yang M."/>
            <person name="Gaffney P.M."/>
            <person name="Wang S."/>
            <person name="Luo L."/>
            <person name="She Z."/>
            <person name="Ming Y."/>
            <person name="Huang W."/>
            <person name="Zhang S."/>
            <person name="Huang B."/>
            <person name="Zhang Y."/>
            <person name="Qu T."/>
            <person name="Ni P."/>
            <person name="Miao G."/>
            <person name="Wang J."/>
            <person name="Wang Q."/>
            <person name="Steinberg C.E."/>
            <person name="Wang H."/>
            <person name="Li N."/>
            <person name="Qian L."/>
            <person name="Zhang G."/>
            <person name="Li Y."/>
            <person name="Yang H."/>
            <person name="Liu X."/>
            <person name="Wang J."/>
            <person name="Yin Y."/>
            <person name="Wang J."/>
        </authorList>
    </citation>
    <scope>NUCLEOTIDE SEQUENCE [LARGE SCALE GENOMIC DNA]</scope>
    <source>
        <strain evidence="4">05x7-T-G4-1.051#20</strain>
    </source>
</reference>
<keyword evidence="3" id="KW-0342">GTP-binding</keyword>
<dbReference type="GO" id="GO:0005525">
    <property type="term" value="F:GTP binding"/>
    <property type="evidence" value="ECO:0007669"/>
    <property type="project" value="UniProtKB-KW"/>
</dbReference>
<dbReference type="HOGENOM" id="CLU_1705946_0_0_1"/>
<dbReference type="Pfam" id="PF04548">
    <property type="entry name" value="AIG1"/>
    <property type="match status" value="1"/>
</dbReference>
<dbReference type="InParanoid" id="K1Q547"/>
<evidence type="ECO:0000256" key="2">
    <source>
        <dbReference type="ARBA" id="ARBA00022741"/>
    </source>
</evidence>
<proteinExistence type="inferred from homology"/>
<organism evidence="4">
    <name type="scientific">Magallana gigas</name>
    <name type="common">Pacific oyster</name>
    <name type="synonym">Crassostrea gigas</name>
    <dbReference type="NCBI Taxonomy" id="29159"/>
    <lineage>
        <taxon>Eukaryota</taxon>
        <taxon>Metazoa</taxon>
        <taxon>Spiralia</taxon>
        <taxon>Lophotrochozoa</taxon>
        <taxon>Mollusca</taxon>
        <taxon>Bivalvia</taxon>
        <taxon>Autobranchia</taxon>
        <taxon>Pteriomorphia</taxon>
        <taxon>Ostreida</taxon>
        <taxon>Ostreoidea</taxon>
        <taxon>Ostreidae</taxon>
        <taxon>Magallana</taxon>
    </lineage>
</organism>
<evidence type="ECO:0000256" key="3">
    <source>
        <dbReference type="ARBA" id="ARBA00023134"/>
    </source>
</evidence>
<comment type="similarity">
    <text evidence="1">Belongs to the TRAFAC class TrmE-Era-EngA-EngB-Septin-like GTPase superfamily. AIG1/Toc34/Toc159-like paraseptin GTPase family. IAN subfamily.</text>
</comment>
<evidence type="ECO:0000256" key="1">
    <source>
        <dbReference type="ARBA" id="ARBA00008535"/>
    </source>
</evidence>
<evidence type="ECO:0000313" key="4">
    <source>
        <dbReference type="EMBL" id="EKC29003.1"/>
    </source>
</evidence>
<sequence>MHDGSSIEEYIKTAPESLKQLINNCNGRYLAFDNRARGTERDKQVKNLLAMIDEILIANDGNWYTISMYEEAERVMNLREEEIKKQREKELDMRDEVIKKLQEEINNRPSLRDEARPTIMLEVFKSVMPHVPALLDSVTRIALICSGKQKQESP</sequence>
<dbReference type="PANTHER" id="PTHR10903:SF184">
    <property type="entry name" value="GTP-BINDING PROTEIN A"/>
    <property type="match status" value="1"/>
</dbReference>
<dbReference type="InterPro" id="IPR006703">
    <property type="entry name" value="G_AIG1"/>
</dbReference>
<protein>
    <submittedName>
        <fullName evidence="4">GTPase IMAP family member 4</fullName>
    </submittedName>
</protein>
<gene>
    <name evidence="4" type="ORF">CGI_10015006</name>
</gene>
<dbReference type="InterPro" id="IPR027417">
    <property type="entry name" value="P-loop_NTPase"/>
</dbReference>
<dbReference type="PANTHER" id="PTHR10903">
    <property type="entry name" value="GTPASE, IMAP FAMILY MEMBER-RELATED"/>
    <property type="match status" value="1"/>
</dbReference>
<dbReference type="InterPro" id="IPR045058">
    <property type="entry name" value="GIMA/IAN/Toc"/>
</dbReference>
<name>K1Q547_MAGGI</name>
<dbReference type="EMBL" id="JH816849">
    <property type="protein sequence ID" value="EKC29003.1"/>
    <property type="molecule type" value="Genomic_DNA"/>
</dbReference>